<comment type="catalytic activity">
    <reaction evidence="3">
        <text>L-methionyl-[protein] + [thioredoxin]-disulfide + H2O = L-methionyl-(R)-S-oxide-[protein] + [thioredoxin]-dithiol</text>
        <dbReference type="Rhea" id="RHEA:24164"/>
        <dbReference type="Rhea" id="RHEA-COMP:10698"/>
        <dbReference type="Rhea" id="RHEA-COMP:10700"/>
        <dbReference type="Rhea" id="RHEA-COMP:12313"/>
        <dbReference type="Rhea" id="RHEA-COMP:12314"/>
        <dbReference type="ChEBI" id="CHEBI:15377"/>
        <dbReference type="ChEBI" id="CHEBI:16044"/>
        <dbReference type="ChEBI" id="CHEBI:29950"/>
        <dbReference type="ChEBI" id="CHEBI:45764"/>
        <dbReference type="ChEBI" id="CHEBI:50058"/>
        <dbReference type="EC" id="1.8.4.12"/>
    </reaction>
</comment>
<proteinExistence type="predicted"/>
<keyword evidence="2 6" id="KW-0560">Oxidoreductase</keyword>
<comment type="caution">
    <text evidence="6">The sequence shown here is derived from an EMBL/GenBank/DDBJ whole genome shotgun (WGS) entry which is preliminary data.</text>
</comment>
<dbReference type="NCBIfam" id="TIGR00357">
    <property type="entry name" value="peptide-methionine (R)-S-oxide reductase MsrB"/>
    <property type="match status" value="1"/>
</dbReference>
<dbReference type="AlphaFoldDB" id="A0A0W0XN47"/>
<dbReference type="PROSITE" id="PS51790">
    <property type="entry name" value="MSRB"/>
    <property type="match status" value="1"/>
</dbReference>
<keyword evidence="7" id="KW-1185">Reference proteome</keyword>
<dbReference type="GO" id="GO:0033743">
    <property type="term" value="F:peptide-methionine (R)-S-oxide reductase activity"/>
    <property type="evidence" value="ECO:0007669"/>
    <property type="project" value="UniProtKB-EC"/>
</dbReference>
<dbReference type="PANTHER" id="PTHR10173">
    <property type="entry name" value="METHIONINE SULFOXIDE REDUCTASE"/>
    <property type="match status" value="1"/>
</dbReference>
<organism evidence="6 7">
    <name type="scientific">Legionella rubrilucens</name>
    <dbReference type="NCBI Taxonomy" id="458"/>
    <lineage>
        <taxon>Bacteria</taxon>
        <taxon>Pseudomonadati</taxon>
        <taxon>Pseudomonadota</taxon>
        <taxon>Gammaproteobacteria</taxon>
        <taxon>Legionellales</taxon>
        <taxon>Legionellaceae</taxon>
        <taxon>Legionella</taxon>
    </lineage>
</organism>
<reference evidence="6 7" key="1">
    <citation type="submission" date="2015-11" db="EMBL/GenBank/DDBJ databases">
        <title>Genomic analysis of 38 Legionella species identifies large and diverse effector repertoires.</title>
        <authorList>
            <person name="Burstein D."/>
            <person name="Amaro F."/>
            <person name="Zusman T."/>
            <person name="Lifshitz Z."/>
            <person name="Cohen O."/>
            <person name="Gilbert J.A."/>
            <person name="Pupko T."/>
            <person name="Shuman H.A."/>
            <person name="Segal G."/>
        </authorList>
    </citation>
    <scope>NUCLEOTIDE SEQUENCE [LARGE SCALE GENOMIC DNA]</scope>
    <source>
        <strain evidence="6 7">WA-270A-C2</strain>
    </source>
</reference>
<dbReference type="InterPro" id="IPR002579">
    <property type="entry name" value="Met_Sox_Rdtase_MsrB_dom"/>
</dbReference>
<feature type="domain" description="MsrB" evidence="5">
    <location>
        <begin position="25"/>
        <end position="148"/>
    </location>
</feature>
<dbReference type="FunFam" id="2.170.150.20:FF:000003">
    <property type="entry name" value="Peptide methionine sulfoxide reductase MsrB"/>
    <property type="match status" value="1"/>
</dbReference>
<protein>
    <recommendedName>
        <fullName evidence="1">peptide-methionine (R)-S-oxide reductase</fullName>
        <ecNumber evidence="1">1.8.4.12</ecNumber>
    </recommendedName>
</protein>
<evidence type="ECO:0000259" key="5">
    <source>
        <dbReference type="PROSITE" id="PS51790"/>
    </source>
</evidence>
<evidence type="ECO:0000313" key="7">
    <source>
        <dbReference type="Proteomes" id="UP000054608"/>
    </source>
</evidence>
<dbReference type="Proteomes" id="UP000054608">
    <property type="component" value="Unassembled WGS sequence"/>
</dbReference>
<evidence type="ECO:0000256" key="3">
    <source>
        <dbReference type="ARBA" id="ARBA00048488"/>
    </source>
</evidence>
<dbReference type="Gene3D" id="2.170.150.20">
    <property type="entry name" value="Peptide methionine sulfoxide reductase"/>
    <property type="match status" value="1"/>
</dbReference>
<dbReference type="GO" id="GO:0030091">
    <property type="term" value="P:protein repair"/>
    <property type="evidence" value="ECO:0007669"/>
    <property type="project" value="InterPro"/>
</dbReference>
<dbReference type="GO" id="GO:0005737">
    <property type="term" value="C:cytoplasm"/>
    <property type="evidence" value="ECO:0007669"/>
    <property type="project" value="TreeGrafter"/>
</dbReference>
<dbReference type="STRING" id="458.Lrub_2802"/>
<dbReference type="InterPro" id="IPR011057">
    <property type="entry name" value="Mss4-like_sf"/>
</dbReference>
<evidence type="ECO:0000256" key="1">
    <source>
        <dbReference type="ARBA" id="ARBA00012499"/>
    </source>
</evidence>
<keyword evidence="4" id="KW-0732">Signal</keyword>
<evidence type="ECO:0000256" key="4">
    <source>
        <dbReference type="SAM" id="SignalP"/>
    </source>
</evidence>
<dbReference type="EC" id="1.8.4.12" evidence="1"/>
<dbReference type="RefSeq" id="WP_058532745.1">
    <property type="nucleotide sequence ID" value="NZ_CAAAIN010000004.1"/>
</dbReference>
<name>A0A0W0XN47_9GAMM</name>
<accession>A0A0W0XN47</accession>
<dbReference type="OrthoDB" id="4174719at2"/>
<evidence type="ECO:0000256" key="2">
    <source>
        <dbReference type="ARBA" id="ARBA00023002"/>
    </source>
</evidence>
<dbReference type="Pfam" id="PF01641">
    <property type="entry name" value="SelR"/>
    <property type="match status" value="1"/>
</dbReference>
<dbReference type="PATRIC" id="fig|458.5.peg.2922"/>
<sequence length="165" mass="18829">MSIIKPLLLFLLSTSVALAAPSFDKASRLKQLTPLQYQVTQENATEKAFDNAYWNNKAEGIYVDVVSGEPLFSSTDQYDSGTGWPSFTKPISLKNVVLKKERSWLFFQRTEVRSRYGDSHLGHVFDDGPQPTGLRYCMNSAALRFIPKQDMEKEGYGQYLYLFKH</sequence>
<evidence type="ECO:0000313" key="6">
    <source>
        <dbReference type="EMBL" id="KTD46005.1"/>
    </source>
</evidence>
<dbReference type="EMBL" id="LNYT01000022">
    <property type="protein sequence ID" value="KTD46005.1"/>
    <property type="molecule type" value="Genomic_DNA"/>
</dbReference>
<feature type="signal peptide" evidence="4">
    <location>
        <begin position="1"/>
        <end position="19"/>
    </location>
</feature>
<feature type="chain" id="PRO_5006916719" description="peptide-methionine (R)-S-oxide reductase" evidence="4">
    <location>
        <begin position="20"/>
        <end position="165"/>
    </location>
</feature>
<dbReference type="PANTHER" id="PTHR10173:SF59">
    <property type="entry name" value="PEPTIDE METHIONINE SULFOXIDE REDUCTASE MSRA_MSRB"/>
    <property type="match status" value="1"/>
</dbReference>
<gene>
    <name evidence="6" type="ORF">Lrub_2802</name>
</gene>
<dbReference type="SUPFAM" id="SSF51316">
    <property type="entry name" value="Mss4-like"/>
    <property type="match status" value="1"/>
</dbReference>
<dbReference type="InterPro" id="IPR028427">
    <property type="entry name" value="Met_Sox_Rdtase_MsrB"/>
</dbReference>
<dbReference type="GO" id="GO:0006979">
    <property type="term" value="P:response to oxidative stress"/>
    <property type="evidence" value="ECO:0007669"/>
    <property type="project" value="InterPro"/>
</dbReference>